<sequence length="169" mass="20258">SLHSKTLNNQNTLTQTFHLVTISPNSRHNHASNKLLQPTNKQTFLKLYTHSSTTKFIFFKHISIKLHTLHNHFYFPHKTYHSLHTSYFNSFFIIFHQCTINFIHSYKFSTIFLYSQISIIYIQCLHTPQYFTNFQNKHLLQSKSQTILTKYMYLLNKNLHFQNSTIRVD</sequence>
<feature type="non-terminal residue" evidence="1">
    <location>
        <position position="1"/>
    </location>
</feature>
<name>A0A0P4VR16_9HEMI</name>
<dbReference type="AlphaFoldDB" id="A0A0P4VR16"/>
<protein>
    <submittedName>
        <fullName evidence="1">Uncharacterized protein</fullName>
    </submittedName>
</protein>
<reference evidence="1" key="1">
    <citation type="journal article" date="2016" name="PLoS Negl. Trop. Dis.">
        <title>A Deep Insight into the Sialome of Rhodnius neglectus, a Vector of Chagas Disease.</title>
        <authorList>
            <person name="Santiago P.B."/>
            <person name="Assumpcao T.C."/>
            <person name="Araujo C.N."/>
            <person name="Bastos I.M."/>
            <person name="Neves D."/>
            <person name="Silva I.G."/>
            <person name="Charneau S."/>
            <person name="Queiroz R.M."/>
            <person name="Raiol T."/>
            <person name="Oliveira J.V."/>
            <person name="Sousa M.V."/>
            <person name="Calvo E."/>
            <person name="Ribeiro J.M."/>
            <person name="Santana J.M."/>
        </authorList>
    </citation>
    <scope>NUCLEOTIDE SEQUENCE</scope>
    <source>
        <tissue evidence="1">Salivary glands</tissue>
    </source>
</reference>
<dbReference type="EMBL" id="GDKW01004093">
    <property type="protein sequence ID" value="JAI52502.1"/>
    <property type="molecule type" value="mRNA"/>
</dbReference>
<evidence type="ECO:0000313" key="1">
    <source>
        <dbReference type="EMBL" id="JAI52502.1"/>
    </source>
</evidence>
<accession>A0A0P4VR16</accession>
<proteinExistence type="evidence at transcript level"/>
<organism evidence="1">
    <name type="scientific">Rhodnius neglectus</name>
    <dbReference type="NCBI Taxonomy" id="72488"/>
    <lineage>
        <taxon>Eukaryota</taxon>
        <taxon>Metazoa</taxon>
        <taxon>Ecdysozoa</taxon>
        <taxon>Arthropoda</taxon>
        <taxon>Hexapoda</taxon>
        <taxon>Insecta</taxon>
        <taxon>Pterygota</taxon>
        <taxon>Neoptera</taxon>
        <taxon>Paraneoptera</taxon>
        <taxon>Hemiptera</taxon>
        <taxon>Heteroptera</taxon>
        <taxon>Panheteroptera</taxon>
        <taxon>Cimicomorpha</taxon>
        <taxon>Reduviidae</taxon>
        <taxon>Triatominae</taxon>
        <taxon>Rhodnius</taxon>
    </lineage>
</organism>